<dbReference type="SUPFAM" id="SSF50978">
    <property type="entry name" value="WD40 repeat-like"/>
    <property type="match status" value="1"/>
</dbReference>
<accession>A0A4P9ZYH8</accession>
<evidence type="ECO:0000313" key="9">
    <source>
        <dbReference type="Proteomes" id="UP000268162"/>
    </source>
</evidence>
<organism evidence="8 9">
    <name type="scientific">Dimargaris cristalligena</name>
    <dbReference type="NCBI Taxonomy" id="215637"/>
    <lineage>
        <taxon>Eukaryota</taxon>
        <taxon>Fungi</taxon>
        <taxon>Fungi incertae sedis</taxon>
        <taxon>Zoopagomycota</taxon>
        <taxon>Kickxellomycotina</taxon>
        <taxon>Dimargaritomycetes</taxon>
        <taxon>Dimargaritales</taxon>
        <taxon>Dimargaritaceae</taxon>
        <taxon>Dimargaris</taxon>
    </lineage>
</organism>
<feature type="region of interest" description="Disordered" evidence="7">
    <location>
        <begin position="112"/>
        <end position="165"/>
    </location>
</feature>
<dbReference type="PANTHER" id="PTHR22852:SF0">
    <property type="entry name" value="DENTICLELESS PROTEIN HOMOLOG"/>
    <property type="match status" value="1"/>
</dbReference>
<feature type="repeat" description="WD" evidence="6">
    <location>
        <begin position="181"/>
        <end position="215"/>
    </location>
</feature>
<protein>
    <submittedName>
        <fullName evidence="8">WD40-repeat-containing domain protein</fullName>
    </submittedName>
</protein>
<dbReference type="InterPro" id="IPR020472">
    <property type="entry name" value="WD40_PAC1"/>
</dbReference>
<evidence type="ECO:0000256" key="1">
    <source>
        <dbReference type="ARBA" id="ARBA00004906"/>
    </source>
</evidence>
<dbReference type="InterPro" id="IPR036322">
    <property type="entry name" value="WD40_repeat_dom_sf"/>
</dbReference>
<dbReference type="Proteomes" id="UP000268162">
    <property type="component" value="Unassembled WGS sequence"/>
</dbReference>
<gene>
    <name evidence="8" type="ORF">BJ085DRAFT_32257</name>
</gene>
<dbReference type="STRING" id="215637.A0A4P9ZYH8"/>
<feature type="repeat" description="WD" evidence="6">
    <location>
        <begin position="224"/>
        <end position="266"/>
    </location>
</feature>
<dbReference type="InterPro" id="IPR051865">
    <property type="entry name" value="WD-repeat_CDT2_adapter"/>
</dbReference>
<keyword evidence="2 6" id="KW-0853">WD repeat</keyword>
<dbReference type="InterPro" id="IPR001680">
    <property type="entry name" value="WD40_rpt"/>
</dbReference>
<sequence length="524" mass="56921">MSRPEALIPGHRQLNFGVRGPDGGGHPHRYITRPPRGLPGRSFPGSERTDRARLTLRRYLCYLTHSPRQVYRFADVTDRGAPLFACQYNPVPQFEHFVMTANEDGIMLLADTRRTSTDPPPPSSRSSTTSYRRNQRSPSPSPLPSSRSRSGLGSGSLYRSSGLGRPNDEGVVVGPACSSFWSAHNNAIFDVQWHPDGSRILSASGDQTVKLWDVERRVCTALFNQTHEGSVKSCSWCSQDPFVFASAGRDGRVVVWDLRCASRRASAGDPYNLSNRGRDDALDMLIYRPADVISEAHSISDLQPAAGSSSASSTCWSALADLSISGGKIPPMTVTPRWPRSWLASAGVVNGTIKYWDTRQMGRHMGKFSPTPVEQSICPGRTGRSRGISSLAVTADGSRLMALSADHTPDNAFVASGSSDHRIYIWSIDEPTRPPLTLTSHSKEVSAVAWSRTQLGSLASCSDDHTLRLWQVDPGYSRKFAKQGSEDGGISSLTGRTANSPPTAMSLAVEDDDIGYAGFDPPVV</sequence>
<keyword evidence="4" id="KW-0833">Ubl conjugation pathway</keyword>
<comment type="pathway">
    <text evidence="1">Protein modification; protein ubiquitination.</text>
</comment>
<keyword evidence="9" id="KW-1185">Reference proteome</keyword>
<dbReference type="SMART" id="SM00320">
    <property type="entry name" value="WD40"/>
    <property type="match status" value="5"/>
</dbReference>
<dbReference type="EMBL" id="ML002327">
    <property type="protein sequence ID" value="RKP38815.1"/>
    <property type="molecule type" value="Genomic_DNA"/>
</dbReference>
<evidence type="ECO:0000313" key="8">
    <source>
        <dbReference type="EMBL" id="RKP38815.1"/>
    </source>
</evidence>
<evidence type="ECO:0000256" key="6">
    <source>
        <dbReference type="PROSITE-ProRule" id="PRU00221"/>
    </source>
</evidence>
<dbReference type="GO" id="GO:0030674">
    <property type="term" value="F:protein-macromolecule adaptor activity"/>
    <property type="evidence" value="ECO:0007669"/>
    <property type="project" value="TreeGrafter"/>
</dbReference>
<dbReference type="PRINTS" id="PR00320">
    <property type="entry name" value="GPROTEINBRPT"/>
</dbReference>
<comment type="similarity">
    <text evidence="5">Belongs to the WD repeat cdt2 family.</text>
</comment>
<dbReference type="PROSITE" id="PS00678">
    <property type="entry name" value="WD_REPEATS_1"/>
    <property type="match status" value="1"/>
</dbReference>
<feature type="repeat" description="WD" evidence="6">
    <location>
        <begin position="408"/>
        <end position="429"/>
    </location>
</feature>
<dbReference type="GO" id="GO:0005634">
    <property type="term" value="C:nucleus"/>
    <property type="evidence" value="ECO:0007669"/>
    <property type="project" value="TreeGrafter"/>
</dbReference>
<evidence type="ECO:0000256" key="4">
    <source>
        <dbReference type="ARBA" id="ARBA00022786"/>
    </source>
</evidence>
<evidence type="ECO:0000256" key="5">
    <source>
        <dbReference type="ARBA" id="ARBA00038344"/>
    </source>
</evidence>
<reference evidence="9" key="1">
    <citation type="journal article" date="2018" name="Nat. Microbiol.">
        <title>Leveraging single-cell genomics to expand the fungal tree of life.</title>
        <authorList>
            <person name="Ahrendt S.R."/>
            <person name="Quandt C.A."/>
            <person name="Ciobanu D."/>
            <person name="Clum A."/>
            <person name="Salamov A."/>
            <person name="Andreopoulos B."/>
            <person name="Cheng J.F."/>
            <person name="Woyke T."/>
            <person name="Pelin A."/>
            <person name="Henrissat B."/>
            <person name="Reynolds N.K."/>
            <person name="Benny G.L."/>
            <person name="Smith M.E."/>
            <person name="James T.Y."/>
            <person name="Grigoriev I.V."/>
        </authorList>
    </citation>
    <scope>NUCLEOTIDE SEQUENCE [LARGE SCALE GENOMIC DNA]</scope>
    <source>
        <strain evidence="9">RSA 468</strain>
    </source>
</reference>
<dbReference type="InterPro" id="IPR015943">
    <property type="entry name" value="WD40/YVTN_repeat-like_dom_sf"/>
</dbReference>
<proteinExistence type="inferred from homology"/>
<evidence type="ECO:0000256" key="3">
    <source>
        <dbReference type="ARBA" id="ARBA00022737"/>
    </source>
</evidence>
<dbReference type="PROSITE" id="PS50082">
    <property type="entry name" value="WD_REPEATS_2"/>
    <property type="match status" value="4"/>
</dbReference>
<keyword evidence="3" id="KW-0677">Repeat</keyword>
<name>A0A4P9ZYH8_9FUNG</name>
<feature type="region of interest" description="Disordered" evidence="7">
    <location>
        <begin position="481"/>
        <end position="504"/>
    </location>
</feature>
<feature type="compositionally biased region" description="Polar residues" evidence="7">
    <location>
        <begin position="491"/>
        <end position="503"/>
    </location>
</feature>
<evidence type="ECO:0000256" key="7">
    <source>
        <dbReference type="SAM" id="MobiDB-lite"/>
    </source>
</evidence>
<feature type="compositionally biased region" description="Low complexity" evidence="7">
    <location>
        <begin position="124"/>
        <end position="165"/>
    </location>
</feature>
<evidence type="ECO:0000256" key="2">
    <source>
        <dbReference type="ARBA" id="ARBA00022574"/>
    </source>
</evidence>
<dbReference type="GO" id="GO:0043161">
    <property type="term" value="P:proteasome-mediated ubiquitin-dependent protein catabolic process"/>
    <property type="evidence" value="ECO:0007669"/>
    <property type="project" value="TreeGrafter"/>
</dbReference>
<feature type="repeat" description="WD" evidence="6">
    <location>
        <begin position="438"/>
        <end position="473"/>
    </location>
</feature>
<feature type="region of interest" description="Disordered" evidence="7">
    <location>
        <begin position="29"/>
        <end position="48"/>
    </location>
</feature>
<dbReference type="Gene3D" id="2.130.10.10">
    <property type="entry name" value="YVTN repeat-like/Quinoprotein amine dehydrogenase"/>
    <property type="match status" value="2"/>
</dbReference>
<dbReference type="AlphaFoldDB" id="A0A4P9ZYH8"/>
<dbReference type="Pfam" id="PF00400">
    <property type="entry name" value="WD40"/>
    <property type="match status" value="4"/>
</dbReference>
<dbReference type="InterPro" id="IPR019775">
    <property type="entry name" value="WD40_repeat_CS"/>
</dbReference>
<dbReference type="PROSITE" id="PS50294">
    <property type="entry name" value="WD_REPEATS_REGION"/>
    <property type="match status" value="2"/>
</dbReference>
<dbReference type="PANTHER" id="PTHR22852">
    <property type="entry name" value="LETHAL 2 DENTICLELESS PROTEIN RETINOIC ACID-REGULATED NUCLEAR MATRIX-ASSOCIATED PROTEIN"/>
    <property type="match status" value="1"/>
</dbReference>